<dbReference type="AlphaFoldDB" id="A0A811V8N1"/>
<dbReference type="SMART" id="SM00355">
    <property type="entry name" value="ZnF_C2H2"/>
    <property type="match status" value="2"/>
</dbReference>
<evidence type="ECO:0000259" key="2">
    <source>
        <dbReference type="PROSITE" id="PS50157"/>
    </source>
</evidence>
<keyword evidence="4" id="KW-1185">Reference proteome</keyword>
<dbReference type="OrthoDB" id="6365676at2759"/>
<protein>
    <submittedName>
        <fullName evidence="3">(Mediterranean fruit fly) hypothetical protein</fullName>
    </submittedName>
</protein>
<dbReference type="GO" id="GO:0008270">
    <property type="term" value="F:zinc ion binding"/>
    <property type="evidence" value="ECO:0007669"/>
    <property type="project" value="UniProtKB-KW"/>
</dbReference>
<evidence type="ECO:0000256" key="1">
    <source>
        <dbReference type="PROSITE-ProRule" id="PRU00042"/>
    </source>
</evidence>
<dbReference type="Proteomes" id="UP000606786">
    <property type="component" value="Unassembled WGS sequence"/>
</dbReference>
<gene>
    <name evidence="3" type="ORF">CCAP1982_LOCUS20341</name>
</gene>
<feature type="domain" description="C2H2-type" evidence="2">
    <location>
        <begin position="37"/>
        <end position="61"/>
    </location>
</feature>
<keyword evidence="1" id="KW-0479">Metal-binding</keyword>
<evidence type="ECO:0000313" key="3">
    <source>
        <dbReference type="EMBL" id="CAD7012245.1"/>
    </source>
</evidence>
<dbReference type="Gene3D" id="3.30.160.60">
    <property type="entry name" value="Classic Zinc Finger"/>
    <property type="match status" value="1"/>
</dbReference>
<evidence type="ECO:0000313" key="4">
    <source>
        <dbReference type="Proteomes" id="UP000606786"/>
    </source>
</evidence>
<dbReference type="PROSITE" id="PS00028">
    <property type="entry name" value="ZINC_FINGER_C2H2_1"/>
    <property type="match status" value="1"/>
</dbReference>
<reference evidence="3" key="1">
    <citation type="submission" date="2020-11" db="EMBL/GenBank/DDBJ databases">
        <authorList>
            <person name="Whitehead M."/>
        </authorList>
    </citation>
    <scope>NUCLEOTIDE SEQUENCE</scope>
    <source>
        <strain evidence="3">EGII</strain>
    </source>
</reference>
<name>A0A811V8N1_CERCA</name>
<comment type="caution">
    <text evidence="3">The sequence shown here is derived from an EMBL/GenBank/DDBJ whole genome shotgun (WGS) entry which is preliminary data.</text>
</comment>
<sequence length="167" mass="18625">MCAKCPFESVDLTVMQIHLNTMHGLVDENFILQKLPFECPRCIRSCATRARLIRHLERSHSVATIIQQHRITNNLMRNQLQQQQTAQQQQQQLENQPFIAIKDTATATTTTIAAATTHPSASTIAVTTFSPAAPTSSSCGKVYKGLNKNQITQSQKLKMLLETDTDC</sequence>
<accession>A0A811V8N1</accession>
<keyword evidence="1" id="KW-0862">Zinc</keyword>
<organism evidence="3 4">
    <name type="scientific">Ceratitis capitata</name>
    <name type="common">Mediterranean fruit fly</name>
    <name type="synonym">Tephritis capitata</name>
    <dbReference type="NCBI Taxonomy" id="7213"/>
    <lineage>
        <taxon>Eukaryota</taxon>
        <taxon>Metazoa</taxon>
        <taxon>Ecdysozoa</taxon>
        <taxon>Arthropoda</taxon>
        <taxon>Hexapoda</taxon>
        <taxon>Insecta</taxon>
        <taxon>Pterygota</taxon>
        <taxon>Neoptera</taxon>
        <taxon>Endopterygota</taxon>
        <taxon>Diptera</taxon>
        <taxon>Brachycera</taxon>
        <taxon>Muscomorpha</taxon>
        <taxon>Tephritoidea</taxon>
        <taxon>Tephritidae</taxon>
        <taxon>Ceratitis</taxon>
        <taxon>Ceratitis</taxon>
    </lineage>
</organism>
<dbReference type="PROSITE" id="PS50157">
    <property type="entry name" value="ZINC_FINGER_C2H2_2"/>
    <property type="match status" value="1"/>
</dbReference>
<keyword evidence="1" id="KW-0863">Zinc-finger</keyword>
<proteinExistence type="predicted"/>
<dbReference type="InterPro" id="IPR013087">
    <property type="entry name" value="Znf_C2H2_type"/>
</dbReference>
<dbReference type="EMBL" id="CAJHJT010000056">
    <property type="protein sequence ID" value="CAD7012245.1"/>
    <property type="molecule type" value="Genomic_DNA"/>
</dbReference>